<dbReference type="AlphaFoldDB" id="A0A6B1FYI5"/>
<sequence>MAIVPADSTKYTALRVLAVVFTLAIAMGATAVAFYVTDVFGILFRETSANLQLIVLVPASVLAIITTFFAAKILWSASDPAGNQRPDSHHDGQT</sequence>
<reference evidence="2" key="1">
    <citation type="submission" date="2019-09" db="EMBL/GenBank/DDBJ databases">
        <title>Characterisation of the sponge microbiome using genome-centric metagenomics.</title>
        <authorList>
            <person name="Engelberts J.P."/>
            <person name="Robbins S.J."/>
            <person name="De Goeij J.M."/>
            <person name="Aranda M."/>
            <person name="Bell S.C."/>
            <person name="Webster N.S."/>
        </authorList>
    </citation>
    <scope>NUCLEOTIDE SEQUENCE</scope>
    <source>
        <strain evidence="2">SB0675_bin_29</strain>
    </source>
</reference>
<evidence type="ECO:0000256" key="1">
    <source>
        <dbReference type="SAM" id="Phobius"/>
    </source>
</evidence>
<name>A0A6B1FYI5_9CHLR</name>
<gene>
    <name evidence="2" type="ORF">F4148_04725</name>
</gene>
<comment type="caution">
    <text evidence="2">The sequence shown here is derived from an EMBL/GenBank/DDBJ whole genome shotgun (WGS) entry which is preliminary data.</text>
</comment>
<proteinExistence type="predicted"/>
<feature type="transmembrane region" description="Helical" evidence="1">
    <location>
        <begin position="49"/>
        <end position="75"/>
    </location>
</feature>
<protein>
    <submittedName>
        <fullName evidence="2">Uncharacterized protein</fullName>
    </submittedName>
</protein>
<accession>A0A6B1FYI5</accession>
<evidence type="ECO:0000313" key="2">
    <source>
        <dbReference type="EMBL" id="MYH61071.1"/>
    </source>
</evidence>
<keyword evidence="1" id="KW-1133">Transmembrane helix</keyword>
<organism evidence="2">
    <name type="scientific">Caldilineaceae bacterium SB0675_bin_29</name>
    <dbReference type="NCBI Taxonomy" id="2605266"/>
    <lineage>
        <taxon>Bacteria</taxon>
        <taxon>Bacillati</taxon>
        <taxon>Chloroflexota</taxon>
        <taxon>Caldilineae</taxon>
        <taxon>Caldilineales</taxon>
        <taxon>Caldilineaceae</taxon>
    </lineage>
</organism>
<keyword evidence="1" id="KW-0812">Transmembrane</keyword>
<dbReference type="EMBL" id="VYDA01000178">
    <property type="protein sequence ID" value="MYH61071.1"/>
    <property type="molecule type" value="Genomic_DNA"/>
</dbReference>
<keyword evidence="1" id="KW-0472">Membrane</keyword>
<feature type="transmembrane region" description="Helical" evidence="1">
    <location>
        <begin position="12"/>
        <end position="37"/>
    </location>
</feature>